<protein>
    <submittedName>
        <fullName evidence="2">DUF1294 domain-containing protein</fullName>
    </submittedName>
</protein>
<feature type="transmembrane region" description="Helical" evidence="1">
    <location>
        <begin position="90"/>
        <end position="107"/>
    </location>
</feature>
<keyword evidence="3" id="KW-1185">Reference proteome</keyword>
<evidence type="ECO:0000313" key="2">
    <source>
        <dbReference type="EMBL" id="MFC0250709.1"/>
    </source>
</evidence>
<dbReference type="Proteomes" id="UP001589773">
    <property type="component" value="Unassembled WGS sequence"/>
</dbReference>
<accession>A0ABV6FBK1</accession>
<dbReference type="InterPro" id="IPR010718">
    <property type="entry name" value="DUF1294"/>
</dbReference>
<dbReference type="InterPro" id="IPR012156">
    <property type="entry name" value="Cold_shock_CspA"/>
</dbReference>
<keyword evidence="1" id="KW-1133">Transmembrane helix</keyword>
<dbReference type="PIRSF" id="PIRSF002599">
    <property type="entry name" value="Cold_shock_A"/>
    <property type="match status" value="1"/>
</dbReference>
<name>A0ABV6FBK1_9BURK</name>
<keyword evidence="1" id="KW-0812">Transmembrane</keyword>
<keyword evidence="1" id="KW-0472">Membrane</keyword>
<gene>
    <name evidence="2" type="ORF">ACFFJK_02305</name>
</gene>
<dbReference type="Pfam" id="PF06961">
    <property type="entry name" value="DUF1294"/>
    <property type="match status" value="1"/>
</dbReference>
<organism evidence="2 3">
    <name type="scientific">Massilia consociata</name>
    <dbReference type="NCBI Taxonomy" id="760117"/>
    <lineage>
        <taxon>Bacteria</taxon>
        <taxon>Pseudomonadati</taxon>
        <taxon>Pseudomonadota</taxon>
        <taxon>Betaproteobacteria</taxon>
        <taxon>Burkholderiales</taxon>
        <taxon>Oxalobacteraceae</taxon>
        <taxon>Telluria group</taxon>
        <taxon>Massilia</taxon>
    </lineage>
</organism>
<feature type="transmembrane region" description="Helical" evidence="1">
    <location>
        <begin position="29"/>
        <end position="48"/>
    </location>
</feature>
<dbReference type="EMBL" id="JBHLWP010000003">
    <property type="protein sequence ID" value="MFC0250709.1"/>
    <property type="molecule type" value="Genomic_DNA"/>
</dbReference>
<proteinExistence type="predicted"/>
<evidence type="ECO:0000313" key="3">
    <source>
        <dbReference type="Proteomes" id="UP001589773"/>
    </source>
</evidence>
<evidence type="ECO:0000256" key="1">
    <source>
        <dbReference type="SAM" id="Phobius"/>
    </source>
</evidence>
<comment type="caution">
    <text evidence="2">The sequence shown here is derived from an EMBL/GenBank/DDBJ whole genome shotgun (WGS) entry which is preliminary data.</text>
</comment>
<sequence length="116" mass="12663">MSYLPLLLFAAAYGFATVAWDLPLLAGLAYLAVSLGCFLAYAIDKSAARAGNWRTPETTLLLLGLVGGWPGGLLAQQWLRHKTSKTSFQWKFHVTVVLNLGLFLYLSHQFGTAAMT</sequence>
<dbReference type="RefSeq" id="WP_379677474.1">
    <property type="nucleotide sequence ID" value="NZ_JBHLWP010000003.1"/>
</dbReference>
<reference evidence="2 3" key="1">
    <citation type="submission" date="2024-09" db="EMBL/GenBank/DDBJ databases">
        <authorList>
            <person name="Sun Q."/>
            <person name="Mori K."/>
        </authorList>
    </citation>
    <scope>NUCLEOTIDE SEQUENCE [LARGE SCALE GENOMIC DNA]</scope>
    <source>
        <strain evidence="2 3">CCM 7792</strain>
    </source>
</reference>